<reference evidence="1 2" key="1">
    <citation type="journal article" date="2019" name="Int. J. Syst. Evol. Microbiol.">
        <title>Undibacterium piscinae sp. nov., isolated from Korean shiner intestine.</title>
        <authorList>
            <person name="Lee S.Y."/>
            <person name="Kang W."/>
            <person name="Kim P.S."/>
            <person name="Kim H.S."/>
            <person name="Sung H."/>
            <person name="Shin N.R."/>
            <person name="Whon T.W."/>
            <person name="Yun J.H."/>
            <person name="Lee J.Y."/>
            <person name="Lee J.Y."/>
            <person name="Jung M.J."/>
            <person name="Jeong Y.S."/>
            <person name="Tak E.J."/>
            <person name="Han J.E."/>
            <person name="Hyun D.W."/>
            <person name="Kang M.S."/>
            <person name="Lee K.E."/>
            <person name="Lee B.H."/>
            <person name="Bae J.W."/>
        </authorList>
    </citation>
    <scope>NUCLEOTIDE SEQUENCE [LARGE SCALE GENOMIC DNA]</scope>
    <source>
        <strain evidence="1 2">S11R28</strain>
    </source>
</reference>
<keyword evidence="2" id="KW-1185">Reference proteome</keyword>
<name>A0A6M4AA28_9BURK</name>
<evidence type="ECO:0008006" key="3">
    <source>
        <dbReference type="Google" id="ProtNLM"/>
    </source>
</evidence>
<evidence type="ECO:0000313" key="2">
    <source>
        <dbReference type="Proteomes" id="UP000274350"/>
    </source>
</evidence>
<gene>
    <name evidence="1" type="ORF">EJG51_014390</name>
</gene>
<evidence type="ECO:0000313" key="1">
    <source>
        <dbReference type="EMBL" id="QJQ06829.1"/>
    </source>
</evidence>
<dbReference type="Gene3D" id="3.30.565.10">
    <property type="entry name" value="Histidine kinase-like ATPase, C-terminal domain"/>
    <property type="match status" value="1"/>
</dbReference>
<dbReference type="Proteomes" id="UP000274350">
    <property type="component" value="Chromosome"/>
</dbReference>
<dbReference type="EMBL" id="CP051152">
    <property type="protein sequence ID" value="QJQ06829.1"/>
    <property type="molecule type" value="Genomic_DNA"/>
</dbReference>
<organism evidence="1 2">
    <name type="scientific">Undibacterium piscinae</name>
    <dbReference type="NCBI Taxonomy" id="2495591"/>
    <lineage>
        <taxon>Bacteria</taxon>
        <taxon>Pseudomonadati</taxon>
        <taxon>Pseudomonadota</taxon>
        <taxon>Betaproteobacteria</taxon>
        <taxon>Burkholderiales</taxon>
        <taxon>Oxalobacteraceae</taxon>
        <taxon>Undibacterium</taxon>
    </lineage>
</organism>
<dbReference type="SUPFAM" id="SSF55874">
    <property type="entry name" value="ATPase domain of HSP90 chaperone/DNA topoisomerase II/histidine kinase"/>
    <property type="match status" value="1"/>
</dbReference>
<protein>
    <recommendedName>
        <fullName evidence="3">Histidine kinase/HSP90-like ATPase domain-containing protein</fullName>
    </recommendedName>
</protein>
<dbReference type="InterPro" id="IPR036890">
    <property type="entry name" value="HATPase_C_sf"/>
</dbReference>
<accession>A0A6M4AA28</accession>
<proteinExistence type="predicted"/>
<dbReference type="KEGG" id="upi:EJG51_014390"/>
<dbReference type="AlphaFoldDB" id="A0A6M4AA28"/>
<sequence length="48" mass="5593">MKPGFVRIEVKDDGIGISRNSEARIFQKFAQADSKLRYFSLSYHWTKA</sequence>